<keyword evidence="2" id="KW-1185">Reference proteome</keyword>
<evidence type="ECO:0008006" key="3">
    <source>
        <dbReference type="Google" id="ProtNLM"/>
    </source>
</evidence>
<accession>A0A6F8XWL6</accession>
<reference evidence="1 2" key="2">
    <citation type="submission" date="2020-03" db="EMBL/GenBank/DDBJ databases">
        <authorList>
            <person name="Ichikawa N."/>
            <person name="Kimura A."/>
            <person name="Kitahashi Y."/>
            <person name="Uohara A."/>
        </authorList>
    </citation>
    <scope>NUCLEOTIDE SEQUENCE [LARGE SCALE GENOMIC DNA]</scope>
    <source>
        <strain evidence="1 2">NBRC 107702</strain>
    </source>
</reference>
<reference evidence="1 2" key="1">
    <citation type="submission" date="2020-03" db="EMBL/GenBank/DDBJ databases">
        <title>Whole genome shotgun sequence of Phytohabitans flavus NBRC 107702.</title>
        <authorList>
            <person name="Komaki H."/>
            <person name="Tamura T."/>
        </authorList>
    </citation>
    <scope>NUCLEOTIDE SEQUENCE [LARGE SCALE GENOMIC DNA]</scope>
    <source>
        <strain evidence="1 2">NBRC 107702</strain>
    </source>
</reference>
<dbReference type="AlphaFoldDB" id="A0A6F8XWL6"/>
<sequence>MREKIMEPESGLRVYPEPADVFVAEQVELLRRHLHPLISIDLGQVNAGWSGWVHLLSPVEPVAGYLGDHTDAFHSPLQTTNWLGFAVEDDRYRMVGDIRYFQRATTPDEVPDPWGGFRADLDEHCEDEERSYLAHRETYQREGSLIRLDLDGSLLYGVRTDVPLLDQLGGDPPGGNWEDEDLFPLDVEPGDRFHAGRVWPISPAGNRFHFVASVPGWHYRHQGADSILLFFEPVERLALLTFDWG</sequence>
<organism evidence="1 2">
    <name type="scientific">Phytohabitans flavus</name>
    <dbReference type="NCBI Taxonomy" id="1076124"/>
    <lineage>
        <taxon>Bacteria</taxon>
        <taxon>Bacillati</taxon>
        <taxon>Actinomycetota</taxon>
        <taxon>Actinomycetes</taxon>
        <taxon>Micromonosporales</taxon>
        <taxon>Micromonosporaceae</taxon>
    </lineage>
</organism>
<proteinExistence type="predicted"/>
<evidence type="ECO:0000313" key="1">
    <source>
        <dbReference type="EMBL" id="BCB78131.1"/>
    </source>
</evidence>
<dbReference type="EMBL" id="AP022870">
    <property type="protein sequence ID" value="BCB78131.1"/>
    <property type="molecule type" value="Genomic_DNA"/>
</dbReference>
<gene>
    <name evidence="1" type="ORF">Pflav_045410</name>
</gene>
<protein>
    <recommendedName>
        <fullName evidence="3">Enolase</fullName>
    </recommendedName>
</protein>
<dbReference type="RefSeq" id="WP_173037734.1">
    <property type="nucleotide sequence ID" value="NZ_AP022870.1"/>
</dbReference>
<name>A0A6F8XWL6_9ACTN</name>
<dbReference type="KEGG" id="pfla:Pflav_045410"/>
<dbReference type="Proteomes" id="UP000502508">
    <property type="component" value="Chromosome"/>
</dbReference>
<evidence type="ECO:0000313" key="2">
    <source>
        <dbReference type="Proteomes" id="UP000502508"/>
    </source>
</evidence>